<dbReference type="InterPro" id="IPR000847">
    <property type="entry name" value="LysR_HTH_N"/>
</dbReference>
<dbReference type="Proteomes" id="UP000305202">
    <property type="component" value="Unassembled WGS sequence"/>
</dbReference>
<reference evidence="6 7" key="1">
    <citation type="submission" date="2019-04" db="EMBL/GenBank/DDBJ databases">
        <authorList>
            <person name="Li M."/>
            <person name="Gao C."/>
        </authorList>
    </citation>
    <scope>NUCLEOTIDE SEQUENCE [LARGE SCALE GENOMIC DNA]</scope>
    <source>
        <strain evidence="6 7">BGMRC 2031</strain>
    </source>
</reference>
<keyword evidence="3" id="KW-0238">DNA-binding</keyword>
<evidence type="ECO:0000256" key="2">
    <source>
        <dbReference type="ARBA" id="ARBA00023015"/>
    </source>
</evidence>
<gene>
    <name evidence="6" type="ORF">FCN80_20880</name>
</gene>
<dbReference type="Gene3D" id="1.10.10.10">
    <property type="entry name" value="Winged helix-like DNA-binding domain superfamily/Winged helix DNA-binding domain"/>
    <property type="match status" value="1"/>
</dbReference>
<dbReference type="PANTHER" id="PTHR30537:SF72">
    <property type="entry name" value="LYSR FAMILY TRANSCRIPTIONAL REGULATOR"/>
    <property type="match status" value="1"/>
</dbReference>
<comment type="similarity">
    <text evidence="1">Belongs to the LysR transcriptional regulatory family.</text>
</comment>
<dbReference type="Gene3D" id="3.40.190.290">
    <property type="match status" value="1"/>
</dbReference>
<evidence type="ECO:0000313" key="7">
    <source>
        <dbReference type="Proteomes" id="UP000305202"/>
    </source>
</evidence>
<dbReference type="PROSITE" id="PS50931">
    <property type="entry name" value="HTH_LYSR"/>
    <property type="match status" value="1"/>
</dbReference>
<dbReference type="InterPro" id="IPR058163">
    <property type="entry name" value="LysR-type_TF_proteobact-type"/>
</dbReference>
<dbReference type="CDD" id="cd08472">
    <property type="entry name" value="PBP2_CrgA_like_3"/>
    <property type="match status" value="1"/>
</dbReference>
<dbReference type="EMBL" id="SZPQ01000040">
    <property type="protein sequence ID" value="TKI03629.1"/>
    <property type="molecule type" value="Genomic_DNA"/>
</dbReference>
<feature type="domain" description="HTH lysR-type" evidence="5">
    <location>
        <begin position="3"/>
        <end position="60"/>
    </location>
</feature>
<protein>
    <submittedName>
        <fullName evidence="6">LysR family transcriptional regulator</fullName>
    </submittedName>
</protein>
<evidence type="ECO:0000256" key="3">
    <source>
        <dbReference type="ARBA" id="ARBA00023125"/>
    </source>
</evidence>
<organism evidence="6 7">
    <name type="scientific">Martelella alba</name>
    <dbReference type="NCBI Taxonomy" id="2590451"/>
    <lineage>
        <taxon>Bacteria</taxon>
        <taxon>Pseudomonadati</taxon>
        <taxon>Pseudomonadota</taxon>
        <taxon>Alphaproteobacteria</taxon>
        <taxon>Hyphomicrobiales</taxon>
        <taxon>Aurantimonadaceae</taxon>
        <taxon>Martelella</taxon>
    </lineage>
</organism>
<dbReference type="PANTHER" id="PTHR30537">
    <property type="entry name" value="HTH-TYPE TRANSCRIPTIONAL REGULATOR"/>
    <property type="match status" value="1"/>
</dbReference>
<comment type="caution">
    <text evidence="6">The sequence shown here is derived from an EMBL/GenBank/DDBJ whole genome shotgun (WGS) entry which is preliminary data.</text>
</comment>
<dbReference type="Pfam" id="PF00126">
    <property type="entry name" value="HTH_1"/>
    <property type="match status" value="1"/>
</dbReference>
<dbReference type="InterPro" id="IPR005119">
    <property type="entry name" value="LysR_subst-bd"/>
</dbReference>
<dbReference type="InterPro" id="IPR036390">
    <property type="entry name" value="WH_DNA-bd_sf"/>
</dbReference>
<dbReference type="RefSeq" id="WP_136992276.1">
    <property type="nucleotide sequence ID" value="NZ_SZPQ01000040.1"/>
</dbReference>
<dbReference type="SUPFAM" id="SSF53850">
    <property type="entry name" value="Periplasmic binding protein-like II"/>
    <property type="match status" value="1"/>
</dbReference>
<accession>A0ABY2SHF8</accession>
<keyword evidence="2" id="KW-0805">Transcription regulation</keyword>
<evidence type="ECO:0000313" key="6">
    <source>
        <dbReference type="EMBL" id="TKI03629.1"/>
    </source>
</evidence>
<dbReference type="SUPFAM" id="SSF46785">
    <property type="entry name" value="Winged helix' DNA-binding domain"/>
    <property type="match status" value="1"/>
</dbReference>
<dbReference type="InterPro" id="IPR036388">
    <property type="entry name" value="WH-like_DNA-bd_sf"/>
</dbReference>
<name>A0ABY2SHF8_9HYPH</name>
<sequence length="302" mass="33952">MVDKLELLRSFVRVSELSSFTRAGESLSLPKSTVSEHVQSLEALVGARLLHRTTRRVRATQDGIALYERCKDLLANMDELEGMFRQDGRVLSGKLRVDMPASIARMQVLPRLGEFLRRYPHVQIEISCTDRRVDMVREGFDCVLRVGELADASHVARRLGHLPMVNCASPAYLAAYGTPRTLDELDGHYLVHYVPVLGTRAEGFAYWHQGKAYNKEMPAMVAVNNVDAYEAACLGGLGIIQAPMLGNRHFIDGGQLVPILEDYLPSPMEVSLIYAHRRYLPQRTRVFMDWLAEILQPSLMTG</sequence>
<evidence type="ECO:0000259" key="5">
    <source>
        <dbReference type="PROSITE" id="PS50931"/>
    </source>
</evidence>
<proteinExistence type="inferred from homology"/>
<evidence type="ECO:0000256" key="1">
    <source>
        <dbReference type="ARBA" id="ARBA00009437"/>
    </source>
</evidence>
<evidence type="ECO:0000256" key="4">
    <source>
        <dbReference type="ARBA" id="ARBA00023163"/>
    </source>
</evidence>
<keyword evidence="7" id="KW-1185">Reference proteome</keyword>
<dbReference type="Pfam" id="PF03466">
    <property type="entry name" value="LysR_substrate"/>
    <property type="match status" value="1"/>
</dbReference>
<keyword evidence="4" id="KW-0804">Transcription</keyword>